<feature type="domain" description="HTH araC/xylS-type" evidence="5">
    <location>
        <begin position="172"/>
        <end position="269"/>
    </location>
</feature>
<dbReference type="InterPro" id="IPR009057">
    <property type="entry name" value="Homeodomain-like_sf"/>
</dbReference>
<evidence type="ECO:0000256" key="1">
    <source>
        <dbReference type="ARBA" id="ARBA00023015"/>
    </source>
</evidence>
<evidence type="ECO:0000313" key="7">
    <source>
        <dbReference type="Proteomes" id="UP001569428"/>
    </source>
</evidence>
<dbReference type="InterPro" id="IPR050204">
    <property type="entry name" value="AraC_XylS_family_regulators"/>
</dbReference>
<sequence>MSLERSRIWRNQTLPGVELLSASYIKFEFSKHWHDELAIGIIEDGAEGLFYRGNNILVPKHHIVAINPSEVHTGFAGAPKGWRYRMFYFDLPTLVKQFEYTDLPMAPIIDKPVIDDLHLFNELLQLHLSLEISSFDLTKGSLLAITLEKLFTKYGSIKPVDNTRNIDIESAYIAKDFIHDNWERNPSLLELEAVSGCTKFQLIRSFKELFGITPHQLLLLVKVKKAKKLLSEGMSCVETSLTCGFYDQSHFSRNFKLAFGVTPSNYMCS</sequence>
<proteinExistence type="predicted"/>
<dbReference type="SUPFAM" id="SSF46689">
    <property type="entry name" value="Homeodomain-like"/>
    <property type="match status" value="2"/>
</dbReference>
<dbReference type="Pfam" id="PF02311">
    <property type="entry name" value="AraC_binding"/>
    <property type="match status" value="1"/>
</dbReference>
<dbReference type="InterPro" id="IPR003313">
    <property type="entry name" value="AraC-bd"/>
</dbReference>
<dbReference type="SUPFAM" id="SSF51215">
    <property type="entry name" value="Regulatory protein AraC"/>
    <property type="match status" value="1"/>
</dbReference>
<dbReference type="PROSITE" id="PS01124">
    <property type="entry name" value="HTH_ARAC_FAMILY_2"/>
    <property type="match status" value="1"/>
</dbReference>
<name>A0ABV4P5Z8_9GAMM</name>
<dbReference type="PANTHER" id="PTHR46796:SF2">
    <property type="entry name" value="TRANSCRIPTIONAL REGULATORY PROTEIN"/>
    <property type="match status" value="1"/>
</dbReference>
<dbReference type="Pfam" id="PF12833">
    <property type="entry name" value="HTH_18"/>
    <property type="match status" value="1"/>
</dbReference>
<accession>A0ABV4P5Z8</accession>
<organism evidence="6 7">
    <name type="scientific">Microbulbifer epialgicus</name>
    <dbReference type="NCBI Taxonomy" id="393907"/>
    <lineage>
        <taxon>Bacteria</taxon>
        <taxon>Pseudomonadati</taxon>
        <taxon>Pseudomonadota</taxon>
        <taxon>Gammaproteobacteria</taxon>
        <taxon>Cellvibrionales</taxon>
        <taxon>Microbulbiferaceae</taxon>
        <taxon>Microbulbifer</taxon>
    </lineage>
</organism>
<keyword evidence="4" id="KW-0804">Transcription</keyword>
<keyword evidence="3" id="KW-0010">Activator</keyword>
<evidence type="ECO:0000256" key="4">
    <source>
        <dbReference type="ARBA" id="ARBA00023163"/>
    </source>
</evidence>
<reference evidence="6 7" key="1">
    <citation type="submission" date="2024-08" db="EMBL/GenBank/DDBJ databases">
        <authorList>
            <person name="Ishaq N."/>
        </authorList>
    </citation>
    <scope>NUCLEOTIDE SEQUENCE [LARGE SCALE GENOMIC DNA]</scope>
    <source>
        <strain evidence="6 7">DSM 18651</strain>
    </source>
</reference>
<dbReference type="PANTHER" id="PTHR46796">
    <property type="entry name" value="HTH-TYPE TRANSCRIPTIONAL ACTIVATOR RHAS-RELATED"/>
    <property type="match status" value="1"/>
</dbReference>
<comment type="caution">
    <text evidence="6">The sequence shown here is derived from an EMBL/GenBank/DDBJ whole genome shotgun (WGS) entry which is preliminary data.</text>
</comment>
<protein>
    <submittedName>
        <fullName evidence="6">AraC family ligand binding domain-containing protein</fullName>
    </submittedName>
</protein>
<dbReference type="Proteomes" id="UP001569428">
    <property type="component" value="Unassembled WGS sequence"/>
</dbReference>
<dbReference type="EMBL" id="JBGMEK010000104">
    <property type="protein sequence ID" value="MFA0813531.1"/>
    <property type="molecule type" value="Genomic_DNA"/>
</dbReference>
<evidence type="ECO:0000259" key="5">
    <source>
        <dbReference type="PROSITE" id="PS01124"/>
    </source>
</evidence>
<evidence type="ECO:0000256" key="2">
    <source>
        <dbReference type="ARBA" id="ARBA00023125"/>
    </source>
</evidence>
<dbReference type="InterPro" id="IPR018060">
    <property type="entry name" value="HTH_AraC"/>
</dbReference>
<dbReference type="PROSITE" id="PS00041">
    <property type="entry name" value="HTH_ARAC_FAMILY_1"/>
    <property type="match status" value="1"/>
</dbReference>
<evidence type="ECO:0000313" key="6">
    <source>
        <dbReference type="EMBL" id="MFA0813531.1"/>
    </source>
</evidence>
<dbReference type="RefSeq" id="WP_371841347.1">
    <property type="nucleotide sequence ID" value="NZ_JBGMEK010000104.1"/>
</dbReference>
<dbReference type="InterPro" id="IPR018062">
    <property type="entry name" value="HTH_AraC-typ_CS"/>
</dbReference>
<keyword evidence="7" id="KW-1185">Reference proteome</keyword>
<gene>
    <name evidence="6" type="ORF">ACCI49_21805</name>
</gene>
<dbReference type="Gene3D" id="1.10.10.60">
    <property type="entry name" value="Homeodomain-like"/>
    <property type="match status" value="1"/>
</dbReference>
<dbReference type="SMART" id="SM00342">
    <property type="entry name" value="HTH_ARAC"/>
    <property type="match status" value="1"/>
</dbReference>
<evidence type="ECO:0000256" key="3">
    <source>
        <dbReference type="ARBA" id="ARBA00023159"/>
    </source>
</evidence>
<keyword evidence="2" id="KW-0238">DNA-binding</keyword>
<keyword evidence="1" id="KW-0805">Transcription regulation</keyword>
<dbReference type="InterPro" id="IPR037923">
    <property type="entry name" value="HTH-like"/>
</dbReference>